<feature type="domain" description="UmuC" evidence="17">
    <location>
        <begin position="282"/>
        <end position="541"/>
    </location>
</feature>
<dbReference type="Gene3D" id="3.30.70.270">
    <property type="match status" value="2"/>
</dbReference>
<dbReference type="GO" id="GO:0017125">
    <property type="term" value="F:deoxycytidyl transferase activity"/>
    <property type="evidence" value="ECO:0007669"/>
    <property type="project" value="TreeGrafter"/>
</dbReference>
<dbReference type="Pfam" id="PF16589">
    <property type="entry name" value="BRCT_2"/>
    <property type="match status" value="1"/>
</dbReference>
<keyword evidence="19" id="KW-1185">Reference proteome</keyword>
<dbReference type="PANTHER" id="PTHR45990">
    <property type="entry name" value="DNA REPAIR PROTEIN REV1"/>
    <property type="match status" value="1"/>
</dbReference>
<evidence type="ECO:0000259" key="17">
    <source>
        <dbReference type="PROSITE" id="PS50173"/>
    </source>
</evidence>
<dbReference type="Gene3D" id="3.30.1490.100">
    <property type="entry name" value="DNA polymerase, Y-family, little finger domain"/>
    <property type="match status" value="1"/>
</dbReference>
<feature type="binding site" evidence="14">
    <location>
        <position position="286"/>
    </location>
    <ligand>
        <name>Mg(2+)</name>
        <dbReference type="ChEBI" id="CHEBI:18420"/>
        <label>1</label>
    </ligand>
</feature>
<dbReference type="GO" id="GO:0003887">
    <property type="term" value="F:DNA-directed DNA polymerase activity"/>
    <property type="evidence" value="ECO:0007669"/>
    <property type="project" value="InterPro"/>
</dbReference>
<dbReference type="Gene3D" id="6.10.250.1630">
    <property type="match status" value="1"/>
</dbReference>
<name>A0AAD9UCZ5_RIDPI</name>
<dbReference type="FunFam" id="3.30.1490.100:FF:000001">
    <property type="entry name" value="DNA repair protein REV1"/>
    <property type="match status" value="1"/>
</dbReference>
<dbReference type="AlphaFoldDB" id="A0AAD9UCZ5"/>
<dbReference type="Pfam" id="PF21999">
    <property type="entry name" value="IMS_HHH_1"/>
    <property type="match status" value="1"/>
</dbReference>
<dbReference type="SMART" id="SM00292">
    <property type="entry name" value="BRCT"/>
    <property type="match status" value="1"/>
</dbReference>
<sequence>MQAKIQKLQEQCTKEQKQASSNIFSGVSIFVNGYTKPTPAELRQLVLAHGGQYHHYYSRMLVSHIVAINLPNSKVAQLTSEKVVRPDWITDSVSAGKLLAYQEYLLYPTVCKSQPGLTFTKHTTAPSGGVCETIDLNQKTTRSIVTTANVSHLDTVPTNVAQSTTNPSSRCIVTATDTITSVKPMDPGKARPSKTDMPAKAGDRNFVAEFYSNSRLHHISTWGAELKDYVKQLQKKGDGSFPMREKLCKMAANTRAEVGVSTNRDTRTPPGGMSRTKGQRTIMHLDMDSFFVSVGLRNHPHLQGKPVAVTHSSGKGAARNRPGTNIEYERAYWQKKRDSVRGRGRKGVQYMHRQVCEESGVDTEEGEDEDIEAIQAENQSGRLGMSNEEFFSMAEIASCSYEARQAGVKNGMLMGEARRLCPDLVPIHYDFDAYREVSQALYDAVASYTHDIEAVSCDEMLIDCTDVLVDTSATPLQFASLLRREIREKTQCNASAGIAENILLAKLATRKAKPNGQFHLLPEDVAEFIKDKSVSDLPGVGRTTSSKLHAMNVHMCDQLQRVAMATLQKEFGPKTGQLLYRLCRGEDSRCITVERERKSVSAEINYGIRFTQMSEVEKFLEELAGEVHNRLVKVDRKGKQITLKVKVRRQDAPRETAKFLGHGVCDNLAKSVTLPVATQEVRVIAKQCITLVRGMRITPSDFRGIGIQMTHLEAPSVGKQSNQTLLSFVTPVTQKDICSMTTSVSTTSAVIKTTSSLMAHQKTCRILPPLPKLPNLSSPPAQVVHTRMQQDTMEVNNDVVDDWLLPSPSQVDLDVLAELPEDIQRQLQKAMTDRQRSRPPGGNILPGHDSDQPGCSHWPSDQHDDREDIPVEVTRVTGGERSSKAESESVDLRLNLQPIVALPSYSQLDPGCLAALPSELREELEHAYDQERSKRSVAPLTAVATTGDKDDGQTGLTEVTEMSHVYPLRLEQAKSYNSPRKSPAKSPRRGAKAGRGGVGRGRRRHSPKKLQYDTRQKTIEAVSPQKVTGSSGGDKDREPSVSDAVSLCGAVDFGAVKLLLSQWLQSCHSPTESDVEWLATYLTRLVGDLNLEMVVMVMKYLHRQVKMKESRQWMTGYRTLIDHVQAVVCSRYGGMLKLQVT</sequence>
<evidence type="ECO:0000259" key="16">
    <source>
        <dbReference type="PROSITE" id="PS50172"/>
    </source>
</evidence>
<keyword evidence="7 14" id="KW-0479">Metal-binding</keyword>
<evidence type="ECO:0000256" key="10">
    <source>
        <dbReference type="ARBA" id="ARBA00023125"/>
    </source>
</evidence>
<dbReference type="InterPro" id="IPR038401">
    <property type="entry name" value="Rev1_C_sf"/>
</dbReference>
<evidence type="ECO:0000256" key="9">
    <source>
        <dbReference type="ARBA" id="ARBA00022842"/>
    </source>
</evidence>
<keyword evidence="8 13" id="KW-0227">DNA damage</keyword>
<comment type="similarity">
    <text evidence="2 13">Belongs to the DNA polymerase type-Y family.</text>
</comment>
<dbReference type="InterPro" id="IPR001126">
    <property type="entry name" value="UmuC"/>
</dbReference>
<dbReference type="GO" id="GO:0006281">
    <property type="term" value="P:DNA repair"/>
    <property type="evidence" value="ECO:0007669"/>
    <property type="project" value="UniProtKB-KW"/>
</dbReference>
<dbReference type="InterPro" id="IPR036775">
    <property type="entry name" value="DNA_pol_Y-fam_lit_finger_sf"/>
</dbReference>
<dbReference type="InterPro" id="IPR012112">
    <property type="entry name" value="REV1"/>
</dbReference>
<dbReference type="InterPro" id="IPR043502">
    <property type="entry name" value="DNA/RNA_pol_sf"/>
</dbReference>
<keyword evidence="6 13" id="KW-0548">Nucleotidyltransferase</keyword>
<keyword evidence="9 14" id="KW-0460">Magnesium</keyword>
<evidence type="ECO:0000256" key="4">
    <source>
        <dbReference type="ARBA" id="ARBA00022634"/>
    </source>
</evidence>
<dbReference type="InterPro" id="IPR031991">
    <property type="entry name" value="Rev1_C"/>
</dbReference>
<dbReference type="GO" id="GO:0003684">
    <property type="term" value="F:damaged DNA binding"/>
    <property type="evidence" value="ECO:0007669"/>
    <property type="project" value="UniProtKB-UniRule"/>
</dbReference>
<evidence type="ECO:0000256" key="14">
    <source>
        <dbReference type="PIRSR" id="PIRSR036573-2"/>
    </source>
</evidence>
<dbReference type="Pfam" id="PF11799">
    <property type="entry name" value="IMS_C"/>
    <property type="match status" value="1"/>
</dbReference>
<dbReference type="FunFam" id="3.40.50.10190:FF:000011">
    <property type="entry name" value="DNA repair protein REV1"/>
    <property type="match status" value="1"/>
</dbReference>
<dbReference type="Gene3D" id="6.10.250.1490">
    <property type="match status" value="1"/>
</dbReference>
<dbReference type="GO" id="GO:0070987">
    <property type="term" value="P:error-free translesion synthesis"/>
    <property type="evidence" value="ECO:0007669"/>
    <property type="project" value="TreeGrafter"/>
</dbReference>
<evidence type="ECO:0000256" key="13">
    <source>
        <dbReference type="PIRNR" id="PIRNR036573"/>
    </source>
</evidence>
<keyword evidence="12 13" id="KW-0539">Nucleus</keyword>
<dbReference type="InterPro" id="IPR043128">
    <property type="entry name" value="Rev_trsase/Diguanyl_cyclase"/>
</dbReference>
<dbReference type="SUPFAM" id="SSF100879">
    <property type="entry name" value="Lesion bypass DNA polymerase (Y-family), little finger domain"/>
    <property type="match status" value="1"/>
</dbReference>
<dbReference type="GO" id="GO:0005634">
    <property type="term" value="C:nucleus"/>
    <property type="evidence" value="ECO:0007669"/>
    <property type="project" value="UniProtKB-SubCell"/>
</dbReference>
<comment type="subcellular location">
    <subcellularLocation>
        <location evidence="1 13">Nucleus</location>
    </subcellularLocation>
</comment>
<feature type="domain" description="BRCT" evidence="16">
    <location>
        <begin position="19"/>
        <end position="106"/>
    </location>
</feature>
<dbReference type="InterPro" id="IPR036420">
    <property type="entry name" value="BRCT_dom_sf"/>
</dbReference>
<evidence type="ECO:0000313" key="18">
    <source>
        <dbReference type="EMBL" id="KAK2184848.1"/>
    </source>
</evidence>
<dbReference type="Pfam" id="PF00817">
    <property type="entry name" value="IMS"/>
    <property type="match status" value="2"/>
</dbReference>
<dbReference type="PROSITE" id="PS50173">
    <property type="entry name" value="UMUC"/>
    <property type="match status" value="1"/>
</dbReference>
<evidence type="ECO:0000256" key="5">
    <source>
        <dbReference type="ARBA" id="ARBA00022679"/>
    </source>
</evidence>
<evidence type="ECO:0000256" key="1">
    <source>
        <dbReference type="ARBA" id="ARBA00004123"/>
    </source>
</evidence>
<feature type="compositionally biased region" description="Basic residues" evidence="15">
    <location>
        <begin position="982"/>
        <end position="992"/>
    </location>
</feature>
<comment type="cofactor">
    <cofactor evidence="14">
        <name>Mg(2+)</name>
        <dbReference type="ChEBI" id="CHEBI:18420"/>
    </cofactor>
    <text evidence="14">Binds 2 magnesium ions.</text>
</comment>
<feature type="region of interest" description="Disordered" evidence="15">
    <location>
        <begin position="258"/>
        <end position="277"/>
    </location>
</feature>
<organism evidence="18 19">
    <name type="scientific">Ridgeia piscesae</name>
    <name type="common">Tubeworm</name>
    <dbReference type="NCBI Taxonomy" id="27915"/>
    <lineage>
        <taxon>Eukaryota</taxon>
        <taxon>Metazoa</taxon>
        <taxon>Spiralia</taxon>
        <taxon>Lophotrochozoa</taxon>
        <taxon>Annelida</taxon>
        <taxon>Polychaeta</taxon>
        <taxon>Sedentaria</taxon>
        <taxon>Canalipalpata</taxon>
        <taxon>Sabellida</taxon>
        <taxon>Siboglinidae</taxon>
        <taxon>Ridgeia</taxon>
    </lineage>
</organism>
<feature type="region of interest" description="Disordered" evidence="15">
    <location>
        <begin position="927"/>
        <end position="955"/>
    </location>
</feature>
<dbReference type="GO" id="GO:0042276">
    <property type="term" value="P:error-prone translesion synthesis"/>
    <property type="evidence" value="ECO:0007669"/>
    <property type="project" value="InterPro"/>
</dbReference>
<dbReference type="Gene3D" id="3.40.50.10190">
    <property type="entry name" value="BRCT domain"/>
    <property type="match status" value="1"/>
</dbReference>
<proteinExistence type="inferred from homology"/>
<dbReference type="PANTHER" id="PTHR45990:SF1">
    <property type="entry name" value="DNA REPAIR PROTEIN REV1"/>
    <property type="match status" value="1"/>
</dbReference>
<feature type="binding site" evidence="14">
    <location>
        <position position="459"/>
    </location>
    <ligand>
        <name>Mg(2+)</name>
        <dbReference type="ChEBI" id="CHEBI:18420"/>
        <label>1</label>
    </ligand>
</feature>
<dbReference type="SUPFAM" id="SSF52113">
    <property type="entry name" value="BRCT domain"/>
    <property type="match status" value="1"/>
</dbReference>
<dbReference type="GO" id="GO:0046872">
    <property type="term" value="F:metal ion binding"/>
    <property type="evidence" value="ECO:0007669"/>
    <property type="project" value="UniProtKB-KW"/>
</dbReference>
<feature type="region of interest" description="Disordered" evidence="15">
    <location>
        <begin position="826"/>
        <end position="868"/>
    </location>
</feature>
<comment type="caution">
    <text evidence="18">The sequence shown here is derived from an EMBL/GenBank/DDBJ whole genome shotgun (WGS) entry which is preliminary data.</text>
</comment>
<evidence type="ECO:0000256" key="8">
    <source>
        <dbReference type="ARBA" id="ARBA00022763"/>
    </source>
</evidence>
<evidence type="ECO:0000256" key="6">
    <source>
        <dbReference type="ARBA" id="ARBA00022695"/>
    </source>
</evidence>
<evidence type="ECO:0000256" key="11">
    <source>
        <dbReference type="ARBA" id="ARBA00023204"/>
    </source>
</evidence>
<evidence type="ECO:0000256" key="12">
    <source>
        <dbReference type="ARBA" id="ARBA00023242"/>
    </source>
</evidence>
<dbReference type="InterPro" id="IPR017961">
    <property type="entry name" value="DNA_pol_Y-fam_little_finger"/>
</dbReference>
<keyword evidence="4 13" id="KW-0237">DNA synthesis</keyword>
<accession>A0AAD9UCZ5</accession>
<evidence type="ECO:0000256" key="7">
    <source>
        <dbReference type="ARBA" id="ARBA00022723"/>
    </source>
</evidence>
<keyword evidence="5 13" id="KW-0808">Transferase</keyword>
<evidence type="ECO:0000256" key="3">
    <source>
        <dbReference type="ARBA" id="ARBA00020399"/>
    </source>
</evidence>
<dbReference type="Proteomes" id="UP001209878">
    <property type="component" value="Unassembled WGS sequence"/>
</dbReference>
<dbReference type="InterPro" id="IPR047346">
    <property type="entry name" value="Rev1_UBM1/2"/>
</dbReference>
<dbReference type="EC" id="2.7.7.-" evidence="13"/>
<dbReference type="CDD" id="cd17719">
    <property type="entry name" value="BRCT_Rev1"/>
    <property type="match status" value="1"/>
</dbReference>
<gene>
    <name evidence="18" type="ORF">NP493_250g02026</name>
</gene>
<dbReference type="Gene3D" id="3.40.1170.60">
    <property type="match status" value="1"/>
</dbReference>
<feature type="region of interest" description="Disordered" evidence="15">
    <location>
        <begin position="971"/>
        <end position="1041"/>
    </location>
</feature>
<dbReference type="PROSITE" id="PS50172">
    <property type="entry name" value="BRCT"/>
    <property type="match status" value="1"/>
</dbReference>
<dbReference type="Gene3D" id="1.20.58.1280">
    <property type="entry name" value="DNA repair protein Rev1, C-terminal domain"/>
    <property type="match status" value="1"/>
</dbReference>
<evidence type="ECO:0000313" key="19">
    <source>
        <dbReference type="Proteomes" id="UP001209878"/>
    </source>
</evidence>
<reference evidence="18" key="1">
    <citation type="journal article" date="2023" name="Mol. Biol. Evol.">
        <title>Third-Generation Sequencing Reveals the Adaptive Role of the Epigenome in Three Deep-Sea Polychaetes.</title>
        <authorList>
            <person name="Perez M."/>
            <person name="Aroh O."/>
            <person name="Sun Y."/>
            <person name="Lan Y."/>
            <person name="Juniper S.K."/>
            <person name="Young C.R."/>
            <person name="Angers B."/>
            <person name="Qian P.Y."/>
        </authorList>
    </citation>
    <scope>NUCLEOTIDE SEQUENCE</scope>
    <source>
        <strain evidence="18">R07B-5</strain>
    </source>
</reference>
<keyword evidence="11 13" id="KW-0234">DNA repair</keyword>
<feature type="binding site" evidence="14">
    <location>
        <position position="458"/>
    </location>
    <ligand>
        <name>Mg(2+)</name>
        <dbReference type="ChEBI" id="CHEBI:18420"/>
        <label>1</label>
    </ligand>
</feature>
<evidence type="ECO:0000256" key="15">
    <source>
        <dbReference type="SAM" id="MobiDB-lite"/>
    </source>
</evidence>
<evidence type="ECO:0000256" key="2">
    <source>
        <dbReference type="ARBA" id="ARBA00010945"/>
    </source>
</evidence>
<dbReference type="SUPFAM" id="SSF56672">
    <property type="entry name" value="DNA/RNA polymerases"/>
    <property type="match status" value="2"/>
</dbReference>
<dbReference type="InterPro" id="IPR053848">
    <property type="entry name" value="IMS_HHH_1"/>
</dbReference>
<protein>
    <recommendedName>
        <fullName evidence="3 13">DNA repair protein REV1</fullName>
        <ecNumber evidence="13">2.7.7.-</ecNumber>
    </recommendedName>
</protein>
<dbReference type="PIRSF" id="PIRSF036573">
    <property type="entry name" value="REV1"/>
    <property type="match status" value="1"/>
</dbReference>
<dbReference type="Pfam" id="PF16727">
    <property type="entry name" value="REV1_C"/>
    <property type="match status" value="1"/>
</dbReference>
<dbReference type="CDD" id="cd19318">
    <property type="entry name" value="Rev1_UBM2"/>
    <property type="match status" value="1"/>
</dbReference>
<dbReference type="Gene3D" id="1.10.150.20">
    <property type="entry name" value="5' to 3' exonuclease, C-terminal subdomain"/>
    <property type="match status" value="1"/>
</dbReference>
<dbReference type="EMBL" id="JAODUO010000250">
    <property type="protein sequence ID" value="KAK2184848.1"/>
    <property type="molecule type" value="Genomic_DNA"/>
</dbReference>
<keyword evidence="10 13" id="KW-0238">DNA-binding</keyword>
<dbReference type="InterPro" id="IPR001357">
    <property type="entry name" value="BRCT_dom"/>
</dbReference>
<comment type="function">
    <text evidence="13">Deoxycytidyl transferase involved in DNA repair. Transfers a dCMP residue from dCTP to the 3'-end of a DNA primer in a template-dependent reaction. May assist in the first step in the bypass of abasic lesions by the insertion of a nucleotide opposite the lesion. Required for normal induction of mutations by physical and chemical agents.</text>
</comment>
<dbReference type="CDD" id="cd01701">
    <property type="entry name" value="PolY_Rev1"/>
    <property type="match status" value="1"/>
</dbReference>